<proteinExistence type="predicted"/>
<dbReference type="AlphaFoldDB" id="A0A2H0TLL8"/>
<evidence type="ECO:0000313" key="2">
    <source>
        <dbReference type="Proteomes" id="UP000228909"/>
    </source>
</evidence>
<evidence type="ECO:0000313" key="1">
    <source>
        <dbReference type="EMBL" id="PIR71844.1"/>
    </source>
</evidence>
<organism evidence="1 2">
    <name type="scientific">Candidatus Nealsonbacteria bacterium CG10_big_fil_rev_8_21_14_0_10_37_25</name>
    <dbReference type="NCBI Taxonomy" id="1974711"/>
    <lineage>
        <taxon>Bacteria</taxon>
        <taxon>Candidatus Nealsoniibacteriota</taxon>
    </lineage>
</organism>
<dbReference type="EMBL" id="PFCK01000010">
    <property type="protein sequence ID" value="PIR71844.1"/>
    <property type="molecule type" value="Genomic_DNA"/>
</dbReference>
<protein>
    <submittedName>
        <fullName evidence="1">Uncharacterized protein</fullName>
    </submittedName>
</protein>
<sequence>MKEYQGGPKIEQPEVLELRERIEKLEAQLEREKVPEEKEKMVKQEIKSYLQELQKTPSFAPPPATRDEAEEIAKFESSQQVGALVSLVFEKGLLEAISVANALDNPAILDEFHDTLVDRYYERLIKEGILKF</sequence>
<dbReference type="Proteomes" id="UP000228909">
    <property type="component" value="Unassembled WGS sequence"/>
</dbReference>
<reference evidence="2" key="1">
    <citation type="submission" date="2017-09" db="EMBL/GenBank/DDBJ databases">
        <title>Depth-based differentiation of microbial function through sediment-hosted aquifers and enrichment of novel symbionts in the deep terrestrial subsurface.</title>
        <authorList>
            <person name="Probst A.J."/>
            <person name="Ladd B."/>
            <person name="Jarett J.K."/>
            <person name="Geller-Mcgrath D.E."/>
            <person name="Sieber C.M.K."/>
            <person name="Emerson J.B."/>
            <person name="Anantharaman K."/>
            <person name="Thomas B.C."/>
            <person name="Malmstrom R."/>
            <person name="Stieglmeier M."/>
            <person name="Klingl A."/>
            <person name="Woyke T."/>
            <person name="Ryan C.M."/>
            <person name="Banfield J.F."/>
        </authorList>
    </citation>
    <scope>NUCLEOTIDE SEQUENCE [LARGE SCALE GENOMIC DNA]</scope>
</reference>
<accession>A0A2H0TLL8</accession>
<gene>
    <name evidence="1" type="ORF">COU43_00220</name>
</gene>
<comment type="caution">
    <text evidence="1">The sequence shown here is derived from an EMBL/GenBank/DDBJ whole genome shotgun (WGS) entry which is preliminary data.</text>
</comment>
<name>A0A2H0TLL8_9BACT</name>